<feature type="domain" description="N-acetyltransferase" evidence="1">
    <location>
        <begin position="1"/>
        <end position="140"/>
    </location>
</feature>
<reference evidence="2" key="1">
    <citation type="submission" date="2015-06" db="EMBL/GenBank/DDBJ databases">
        <authorList>
            <person name="Liu B."/>
            <person name="Wang J."/>
            <person name="Zhu Y."/>
            <person name="Liu G."/>
            <person name="Chen Q."/>
            <person name="Zheng C."/>
            <person name="Che J."/>
            <person name="Ge C."/>
            <person name="Shi H."/>
            <person name="Pan Z."/>
            <person name="Liu X."/>
        </authorList>
    </citation>
    <scope>NUCLEOTIDE SEQUENCE [LARGE SCALE GENOMIC DNA]</scope>
    <source>
        <strain evidence="2">DSM 16346</strain>
    </source>
</reference>
<dbReference type="Pfam" id="PF13673">
    <property type="entry name" value="Acetyltransf_10"/>
    <property type="match status" value="1"/>
</dbReference>
<dbReference type="InterPro" id="IPR039143">
    <property type="entry name" value="GNPNAT1-like"/>
</dbReference>
<evidence type="ECO:0000313" key="3">
    <source>
        <dbReference type="Proteomes" id="UP000035996"/>
    </source>
</evidence>
<dbReference type="Gene3D" id="3.40.630.30">
    <property type="match status" value="1"/>
</dbReference>
<dbReference type="SUPFAM" id="SSF55729">
    <property type="entry name" value="Acyl-CoA N-acyltransferases (Nat)"/>
    <property type="match status" value="1"/>
</dbReference>
<proteinExistence type="predicted"/>
<name>A0A0J6D0L2_9BACL</name>
<dbReference type="PANTHER" id="PTHR13355:SF11">
    <property type="entry name" value="GLUCOSAMINE 6-PHOSPHATE N-ACETYLTRANSFERASE"/>
    <property type="match status" value="1"/>
</dbReference>
<comment type="caution">
    <text evidence="2">The sequence shown here is derived from an EMBL/GenBank/DDBJ whole genome shotgun (WGS) entry which is preliminary data.</text>
</comment>
<protein>
    <submittedName>
        <fullName evidence="2">Acetyltransferase</fullName>
    </submittedName>
</protein>
<dbReference type="PANTHER" id="PTHR13355">
    <property type="entry name" value="GLUCOSAMINE 6-PHOSPHATE N-ACETYLTRANSFERASE"/>
    <property type="match status" value="1"/>
</dbReference>
<dbReference type="STRING" id="157733.AB986_06240"/>
<evidence type="ECO:0000313" key="2">
    <source>
        <dbReference type="EMBL" id="KMM38858.1"/>
    </source>
</evidence>
<gene>
    <name evidence="2" type="ORF">AB986_06240</name>
</gene>
<dbReference type="OrthoDB" id="9796171at2"/>
<dbReference type="CDD" id="cd04301">
    <property type="entry name" value="NAT_SF"/>
    <property type="match status" value="1"/>
</dbReference>
<dbReference type="Proteomes" id="UP000035996">
    <property type="component" value="Unassembled WGS sequence"/>
</dbReference>
<dbReference type="PROSITE" id="PS51186">
    <property type="entry name" value="GNAT"/>
    <property type="match status" value="1"/>
</dbReference>
<dbReference type="PATRIC" id="fig|157733.3.peg.3490"/>
<organism evidence="2 3">
    <name type="scientific">Guptibacillus hwajinpoensis</name>
    <dbReference type="NCBI Taxonomy" id="208199"/>
    <lineage>
        <taxon>Bacteria</taxon>
        <taxon>Bacillati</taxon>
        <taxon>Bacillota</taxon>
        <taxon>Bacilli</taxon>
        <taxon>Bacillales</taxon>
        <taxon>Guptibacillaceae</taxon>
        <taxon>Guptibacillus</taxon>
    </lineage>
</organism>
<dbReference type="GO" id="GO:0004343">
    <property type="term" value="F:glucosamine 6-phosphate N-acetyltransferase activity"/>
    <property type="evidence" value="ECO:0007669"/>
    <property type="project" value="TreeGrafter"/>
</dbReference>
<dbReference type="AlphaFoldDB" id="A0A0J6D0L2"/>
<dbReference type="InterPro" id="IPR016181">
    <property type="entry name" value="Acyl_CoA_acyltransferase"/>
</dbReference>
<sequence>MIVKVVESKNELDDAFTVRNTVFVEEQKVPAELEIDEHENDATHFVAYDDRTPVAAGRIRVVDQMAKVERICVLSSYRKTGLGQELMSTIEEQAEKLKLSKMKLNAQLSAVGFYNKLGYETVSGEFMDAGIPHVTMTKEL</sequence>
<dbReference type="InterPro" id="IPR000182">
    <property type="entry name" value="GNAT_dom"/>
</dbReference>
<dbReference type="RefSeq" id="WP_048310001.1">
    <property type="nucleotide sequence ID" value="NZ_CP119526.1"/>
</dbReference>
<accession>A0A0J6D0L2</accession>
<dbReference type="EMBL" id="LELK01000001">
    <property type="protein sequence ID" value="KMM38858.1"/>
    <property type="molecule type" value="Genomic_DNA"/>
</dbReference>
<evidence type="ECO:0000259" key="1">
    <source>
        <dbReference type="PROSITE" id="PS51186"/>
    </source>
</evidence>
<keyword evidence="3" id="KW-1185">Reference proteome</keyword>